<comment type="caution">
    <text evidence="2">The sequence shown here is derived from an EMBL/GenBank/DDBJ whole genome shotgun (WGS) entry which is preliminary data.</text>
</comment>
<dbReference type="AlphaFoldDB" id="A0A1Y4LTU6"/>
<sequence length="102" mass="11155">MWIISNMEDCIINTDHIADIYCIGTDVVALIANAASKSTVVLGRYNGSDQSRCALNYLFRNLGNVTKTLQMPSTEEMRALVSNGNKKWHHATGKKTKGHGGS</sequence>
<feature type="compositionally biased region" description="Basic residues" evidence="1">
    <location>
        <begin position="86"/>
        <end position="102"/>
    </location>
</feature>
<name>A0A1Y4LTU6_9FIRM</name>
<evidence type="ECO:0000313" key="2">
    <source>
        <dbReference type="EMBL" id="OUP60058.1"/>
    </source>
</evidence>
<evidence type="ECO:0000256" key="1">
    <source>
        <dbReference type="SAM" id="MobiDB-lite"/>
    </source>
</evidence>
<dbReference type="RefSeq" id="WP_087158725.1">
    <property type="nucleotide sequence ID" value="NZ_NFKM01000011.1"/>
</dbReference>
<accession>A0A1Y4LTU6</accession>
<evidence type="ECO:0000313" key="3">
    <source>
        <dbReference type="Proteomes" id="UP000195447"/>
    </source>
</evidence>
<organism evidence="2 3">
    <name type="scientific">Faecalitalea cylindroides</name>
    <dbReference type="NCBI Taxonomy" id="39483"/>
    <lineage>
        <taxon>Bacteria</taxon>
        <taxon>Bacillati</taxon>
        <taxon>Bacillota</taxon>
        <taxon>Erysipelotrichia</taxon>
        <taxon>Erysipelotrichales</taxon>
        <taxon>Erysipelotrichaceae</taxon>
        <taxon>Faecalitalea</taxon>
    </lineage>
</organism>
<proteinExistence type="predicted"/>
<keyword evidence="3" id="KW-1185">Reference proteome</keyword>
<dbReference type="Proteomes" id="UP000195447">
    <property type="component" value="Unassembled WGS sequence"/>
</dbReference>
<dbReference type="EMBL" id="NFKM01000011">
    <property type="protein sequence ID" value="OUP60058.1"/>
    <property type="molecule type" value="Genomic_DNA"/>
</dbReference>
<protein>
    <submittedName>
        <fullName evidence="2">Uncharacterized protein</fullName>
    </submittedName>
</protein>
<feature type="region of interest" description="Disordered" evidence="1">
    <location>
        <begin position="82"/>
        <end position="102"/>
    </location>
</feature>
<reference evidence="3" key="1">
    <citation type="submission" date="2017-04" db="EMBL/GenBank/DDBJ databases">
        <title>Function of individual gut microbiota members based on whole genome sequencing of pure cultures obtained from chicken caecum.</title>
        <authorList>
            <person name="Medvecky M."/>
            <person name="Cejkova D."/>
            <person name="Polansky O."/>
            <person name="Karasova D."/>
            <person name="Kubasova T."/>
            <person name="Cizek A."/>
            <person name="Rychlik I."/>
        </authorList>
    </citation>
    <scope>NUCLEOTIDE SEQUENCE [LARGE SCALE GENOMIC DNA]</scope>
    <source>
        <strain evidence="3">An178</strain>
    </source>
</reference>
<gene>
    <name evidence="2" type="ORF">B5F14_06470</name>
</gene>